<evidence type="ECO:0000259" key="6">
    <source>
        <dbReference type="Pfam" id="PF06803"/>
    </source>
</evidence>
<sequence>MGKIREWAAGLKKELVVAHLLSKHPGTPFSAKIILFGTLAYALSPIDLIPDFIPVLGLLDDLLIIPLGIYLAFKLIPPQIIAECRETARTFTWNKKKNIWAAVLILIFWISIFVFVYLKYFREKI</sequence>
<evidence type="ECO:0000256" key="5">
    <source>
        <dbReference type="SAM" id="Phobius"/>
    </source>
</evidence>
<evidence type="ECO:0000256" key="3">
    <source>
        <dbReference type="ARBA" id="ARBA00022989"/>
    </source>
</evidence>
<keyword evidence="4 5" id="KW-0472">Membrane</keyword>
<dbReference type="Proteomes" id="UP001597438">
    <property type="component" value="Unassembled WGS sequence"/>
</dbReference>
<proteinExistence type="predicted"/>
<organism evidence="7 8">
    <name type="scientific">Christiangramia antarctica</name>
    <dbReference type="NCBI Taxonomy" id="2058158"/>
    <lineage>
        <taxon>Bacteria</taxon>
        <taxon>Pseudomonadati</taxon>
        <taxon>Bacteroidota</taxon>
        <taxon>Flavobacteriia</taxon>
        <taxon>Flavobacteriales</taxon>
        <taxon>Flavobacteriaceae</taxon>
        <taxon>Christiangramia</taxon>
    </lineage>
</organism>
<evidence type="ECO:0000313" key="7">
    <source>
        <dbReference type="EMBL" id="MFD2833405.1"/>
    </source>
</evidence>
<gene>
    <name evidence="7" type="ORF">ACFSYS_08895</name>
</gene>
<reference evidence="8" key="1">
    <citation type="journal article" date="2019" name="Int. J. Syst. Evol. Microbiol.">
        <title>The Global Catalogue of Microorganisms (GCM) 10K type strain sequencing project: providing services to taxonomists for standard genome sequencing and annotation.</title>
        <authorList>
            <consortium name="The Broad Institute Genomics Platform"/>
            <consortium name="The Broad Institute Genome Sequencing Center for Infectious Disease"/>
            <person name="Wu L."/>
            <person name="Ma J."/>
        </authorList>
    </citation>
    <scope>NUCLEOTIDE SEQUENCE [LARGE SCALE GENOMIC DNA]</scope>
    <source>
        <strain evidence="8">KCTC 52925</strain>
    </source>
</reference>
<name>A0ABW5X2X1_9FLAO</name>
<evidence type="ECO:0000256" key="2">
    <source>
        <dbReference type="ARBA" id="ARBA00022692"/>
    </source>
</evidence>
<protein>
    <submittedName>
        <fullName evidence="7">YkvA family protein</fullName>
    </submittedName>
</protein>
<evidence type="ECO:0000256" key="4">
    <source>
        <dbReference type="ARBA" id="ARBA00023136"/>
    </source>
</evidence>
<accession>A0ABW5X2X1</accession>
<evidence type="ECO:0000256" key="1">
    <source>
        <dbReference type="ARBA" id="ARBA00004127"/>
    </source>
</evidence>
<feature type="transmembrane region" description="Helical" evidence="5">
    <location>
        <begin position="99"/>
        <end position="118"/>
    </location>
</feature>
<dbReference type="InterPro" id="IPR010652">
    <property type="entry name" value="DUF1232"/>
</dbReference>
<evidence type="ECO:0000313" key="8">
    <source>
        <dbReference type="Proteomes" id="UP001597438"/>
    </source>
</evidence>
<dbReference type="Pfam" id="PF06803">
    <property type="entry name" value="DUF1232"/>
    <property type="match status" value="1"/>
</dbReference>
<keyword evidence="2 5" id="KW-0812">Transmembrane</keyword>
<keyword evidence="8" id="KW-1185">Reference proteome</keyword>
<keyword evidence="3 5" id="KW-1133">Transmembrane helix</keyword>
<comment type="subcellular location">
    <subcellularLocation>
        <location evidence="1">Endomembrane system</location>
        <topology evidence="1">Multi-pass membrane protein</topology>
    </subcellularLocation>
</comment>
<dbReference type="EMBL" id="JBHUOJ010000019">
    <property type="protein sequence ID" value="MFD2833405.1"/>
    <property type="molecule type" value="Genomic_DNA"/>
</dbReference>
<feature type="transmembrane region" description="Helical" evidence="5">
    <location>
        <begin position="29"/>
        <end position="46"/>
    </location>
</feature>
<comment type="caution">
    <text evidence="7">The sequence shown here is derived from an EMBL/GenBank/DDBJ whole genome shotgun (WGS) entry which is preliminary data.</text>
</comment>
<feature type="domain" description="DUF1232" evidence="6">
    <location>
        <begin position="31"/>
        <end position="67"/>
    </location>
</feature>
<dbReference type="RefSeq" id="WP_251742599.1">
    <property type="nucleotide sequence ID" value="NZ_JBHUOJ010000019.1"/>
</dbReference>